<evidence type="ECO:0000313" key="10">
    <source>
        <dbReference type="Proteomes" id="UP001595681"/>
    </source>
</evidence>
<evidence type="ECO:0000256" key="5">
    <source>
        <dbReference type="ARBA" id="ARBA00022692"/>
    </source>
</evidence>
<dbReference type="SUPFAM" id="SSF103473">
    <property type="entry name" value="MFS general substrate transporter"/>
    <property type="match status" value="1"/>
</dbReference>
<evidence type="ECO:0000256" key="7">
    <source>
        <dbReference type="ARBA" id="ARBA00023136"/>
    </source>
</evidence>
<feature type="transmembrane region" description="Helical" evidence="8">
    <location>
        <begin position="56"/>
        <end position="76"/>
    </location>
</feature>
<dbReference type="PANTHER" id="PTHR43702">
    <property type="entry name" value="L-FUCOSE-PROTON SYMPORTER"/>
    <property type="match status" value="1"/>
</dbReference>
<dbReference type="InterPro" id="IPR011701">
    <property type="entry name" value="MFS"/>
</dbReference>
<dbReference type="EMBL" id="JBHRVU010000005">
    <property type="protein sequence ID" value="MFC3443294.1"/>
    <property type="molecule type" value="Genomic_DNA"/>
</dbReference>
<evidence type="ECO:0000256" key="4">
    <source>
        <dbReference type="ARBA" id="ARBA00022475"/>
    </source>
</evidence>
<dbReference type="Proteomes" id="UP001595681">
    <property type="component" value="Unassembled WGS sequence"/>
</dbReference>
<dbReference type="CDD" id="cd17394">
    <property type="entry name" value="MFS_FucP_like"/>
    <property type="match status" value="1"/>
</dbReference>
<dbReference type="InterPro" id="IPR036259">
    <property type="entry name" value="MFS_trans_sf"/>
</dbReference>
<feature type="transmembrane region" description="Helical" evidence="8">
    <location>
        <begin position="312"/>
        <end position="330"/>
    </location>
</feature>
<gene>
    <name evidence="9" type="ORF">ACFOKF_19245</name>
</gene>
<feature type="transmembrane region" description="Helical" evidence="8">
    <location>
        <begin position="147"/>
        <end position="170"/>
    </location>
</feature>
<name>A0ABV7NIF9_9SPHN</name>
<dbReference type="Gene3D" id="1.20.1250.20">
    <property type="entry name" value="MFS general substrate transporter like domains"/>
    <property type="match status" value="2"/>
</dbReference>
<comment type="function">
    <text evidence="1">Intake of glucose and galactose.</text>
</comment>
<feature type="transmembrane region" description="Helical" evidence="8">
    <location>
        <begin position="372"/>
        <end position="391"/>
    </location>
</feature>
<evidence type="ECO:0000256" key="1">
    <source>
        <dbReference type="ARBA" id="ARBA00003321"/>
    </source>
</evidence>
<accession>A0ABV7NIF9</accession>
<feature type="transmembrane region" description="Helical" evidence="8">
    <location>
        <begin position="336"/>
        <end position="360"/>
    </location>
</feature>
<comment type="caution">
    <text evidence="9">The sequence shown here is derived from an EMBL/GenBank/DDBJ whole genome shotgun (WGS) entry which is preliminary data.</text>
</comment>
<dbReference type="RefSeq" id="WP_380797991.1">
    <property type="nucleotide sequence ID" value="NZ_JBHRVU010000005.1"/>
</dbReference>
<keyword evidence="6 8" id="KW-1133">Transmembrane helix</keyword>
<comment type="similarity">
    <text evidence="3">Belongs to the major facilitator superfamily. FHS transporter (TC 2.A.1.7) family.</text>
</comment>
<reference evidence="10" key="1">
    <citation type="journal article" date="2019" name="Int. J. Syst. Evol. Microbiol.">
        <title>The Global Catalogue of Microorganisms (GCM) 10K type strain sequencing project: providing services to taxonomists for standard genome sequencing and annotation.</title>
        <authorList>
            <consortium name="The Broad Institute Genomics Platform"/>
            <consortium name="The Broad Institute Genome Sequencing Center for Infectious Disease"/>
            <person name="Wu L."/>
            <person name="Ma J."/>
        </authorList>
    </citation>
    <scope>NUCLEOTIDE SEQUENCE [LARGE SCALE GENOMIC DNA]</scope>
    <source>
        <strain evidence="10">CCM 7491</strain>
    </source>
</reference>
<dbReference type="Pfam" id="PF07690">
    <property type="entry name" value="MFS_1"/>
    <property type="match status" value="1"/>
</dbReference>
<evidence type="ECO:0000256" key="6">
    <source>
        <dbReference type="ARBA" id="ARBA00022989"/>
    </source>
</evidence>
<keyword evidence="10" id="KW-1185">Reference proteome</keyword>
<keyword evidence="4" id="KW-1003">Cell membrane</keyword>
<feature type="transmembrane region" description="Helical" evidence="8">
    <location>
        <begin position="202"/>
        <end position="219"/>
    </location>
</feature>
<feature type="transmembrane region" description="Helical" evidence="8">
    <location>
        <begin position="397"/>
        <end position="415"/>
    </location>
</feature>
<keyword evidence="7 8" id="KW-0472">Membrane</keyword>
<feature type="transmembrane region" description="Helical" evidence="8">
    <location>
        <begin position="12"/>
        <end position="36"/>
    </location>
</feature>
<feature type="transmembrane region" description="Helical" evidence="8">
    <location>
        <begin position="115"/>
        <end position="135"/>
    </location>
</feature>
<proteinExistence type="inferred from homology"/>
<evidence type="ECO:0000256" key="2">
    <source>
        <dbReference type="ARBA" id="ARBA00004429"/>
    </source>
</evidence>
<evidence type="ECO:0000256" key="3">
    <source>
        <dbReference type="ARBA" id="ARBA00009120"/>
    </source>
</evidence>
<dbReference type="InterPro" id="IPR050375">
    <property type="entry name" value="MFS_TsgA-like"/>
</dbReference>
<evidence type="ECO:0000256" key="8">
    <source>
        <dbReference type="SAM" id="Phobius"/>
    </source>
</evidence>
<dbReference type="NCBIfam" id="TIGR01272">
    <property type="entry name" value="gluP"/>
    <property type="match status" value="1"/>
</dbReference>
<dbReference type="InterPro" id="IPR005964">
    <property type="entry name" value="Glc/Gal_transptr_bac"/>
</dbReference>
<feature type="transmembrane region" description="Helical" evidence="8">
    <location>
        <begin position="248"/>
        <end position="265"/>
    </location>
</feature>
<evidence type="ECO:0000313" key="9">
    <source>
        <dbReference type="EMBL" id="MFC3443294.1"/>
    </source>
</evidence>
<organism evidence="9 10">
    <name type="scientific">Sphingobium rhizovicinum</name>
    <dbReference type="NCBI Taxonomy" id="432308"/>
    <lineage>
        <taxon>Bacteria</taxon>
        <taxon>Pseudomonadati</taxon>
        <taxon>Pseudomonadota</taxon>
        <taxon>Alphaproteobacteria</taxon>
        <taxon>Sphingomonadales</taxon>
        <taxon>Sphingomonadaceae</taxon>
        <taxon>Sphingobium</taxon>
    </lineage>
</organism>
<dbReference type="PANTHER" id="PTHR43702:SF12">
    <property type="entry name" value="N-ACETYL GLUCOSAMINE TRANSPORTER NAGP"/>
    <property type="match status" value="1"/>
</dbReference>
<keyword evidence="5 8" id="KW-0812">Transmembrane</keyword>
<protein>
    <submittedName>
        <fullName evidence="9">Sugar MFS transporter</fullName>
    </submittedName>
</protein>
<feature type="transmembrane region" description="Helical" evidence="8">
    <location>
        <begin position="285"/>
        <end position="305"/>
    </location>
</feature>
<comment type="subcellular location">
    <subcellularLocation>
        <location evidence="2">Cell inner membrane</location>
        <topology evidence="2">Multi-pass membrane protein</topology>
    </subcellularLocation>
</comment>
<feature type="transmembrane region" description="Helical" evidence="8">
    <location>
        <begin position="88"/>
        <end position="109"/>
    </location>
</feature>
<sequence length="429" mass="45405">MVTQVAKRAGTGYANGLVTTGIIGVMFFIFGFVTWLNGPLITFVKLAFTLDDVSAFMVPMVFYMSYFFLALPAAMILRKTGMKKGMTLGLFIMAAGAILFGQMATMRVFPGALTGLFVIGAGLAILQTAANPYISIVGPIESAAQRIAVMGICNKLAGILAPVVIGTLVLHGVSELDAQIAAAPDAAAREALLNAFAANIHMPYMAMAGLLALLGLFVLRSPLPDIQPAPAPAGHGDRGPGLLSFPHLWLGVLCLFLYVGVEVMAGDAIGPYGQNMGLPIAETAFYTSFTLAGMLLGYLVGLVVIPRFISQQHYLALSAALGILLVIGAYMTSGYLSVGCIAALGFANAMMWPAIFPLAIRDLGRHTETGSAIMIMAICGGAVLPQLFAMLKEYLDFQLVFLIIMAPAYAYIFYFGMRGSRVKPVGTDR</sequence>